<keyword evidence="3" id="KW-1185">Reference proteome</keyword>
<evidence type="ECO:0000313" key="2">
    <source>
        <dbReference type="Ensembl" id="ENSMMSP00000013176.1"/>
    </source>
</evidence>
<protein>
    <submittedName>
        <fullName evidence="2">Uncharacterized protein</fullName>
    </submittedName>
</protein>
<dbReference type="GO" id="GO:0015986">
    <property type="term" value="P:proton motive force-driven ATP synthesis"/>
    <property type="evidence" value="ECO:0007669"/>
    <property type="project" value="InterPro"/>
</dbReference>
<dbReference type="GO" id="GO:0045259">
    <property type="term" value="C:proton-transporting ATP synthase complex"/>
    <property type="evidence" value="ECO:0007669"/>
    <property type="project" value="InterPro"/>
</dbReference>
<dbReference type="PANTHER" id="PTHR10031">
    <property type="entry name" value="ATP SYNTHASE LIPID-BINDING PROTEIN, MITOCHONDRIAL"/>
    <property type="match status" value="1"/>
</dbReference>
<reference evidence="2" key="1">
    <citation type="submission" date="2025-08" db="UniProtKB">
        <authorList>
            <consortium name="Ensembl"/>
        </authorList>
    </citation>
    <scope>IDENTIFICATION</scope>
</reference>
<dbReference type="InterPro" id="IPR000454">
    <property type="entry name" value="ATP_synth_F0_csu"/>
</dbReference>
<proteinExistence type="inferred from homology"/>
<name>A0A8C6DB18_MOSMO</name>
<dbReference type="AlphaFoldDB" id="A0A8C6DB18"/>
<dbReference type="GO" id="GO:0015078">
    <property type="term" value="F:proton transmembrane transporter activity"/>
    <property type="evidence" value="ECO:0007669"/>
    <property type="project" value="InterPro"/>
</dbReference>
<evidence type="ECO:0000313" key="3">
    <source>
        <dbReference type="Proteomes" id="UP000694544"/>
    </source>
</evidence>
<reference evidence="2" key="2">
    <citation type="submission" date="2025-09" db="UniProtKB">
        <authorList>
            <consortium name="Ensembl"/>
        </authorList>
    </citation>
    <scope>IDENTIFICATION</scope>
</reference>
<dbReference type="GeneTree" id="ENSGT00940000154298"/>
<dbReference type="Proteomes" id="UP000694544">
    <property type="component" value="Unplaced"/>
</dbReference>
<dbReference type="Ensembl" id="ENSMMST00000014562.1">
    <property type="protein sequence ID" value="ENSMMSP00000013176.1"/>
    <property type="gene ID" value="ENSMMSG00000010102.1"/>
</dbReference>
<organism evidence="2 3">
    <name type="scientific">Moschus moschiferus</name>
    <name type="common">Siberian musk deer</name>
    <name type="synonym">Moschus sibiricus</name>
    <dbReference type="NCBI Taxonomy" id="68415"/>
    <lineage>
        <taxon>Eukaryota</taxon>
        <taxon>Metazoa</taxon>
        <taxon>Chordata</taxon>
        <taxon>Craniata</taxon>
        <taxon>Vertebrata</taxon>
        <taxon>Euteleostomi</taxon>
        <taxon>Mammalia</taxon>
        <taxon>Eutheria</taxon>
        <taxon>Laurasiatheria</taxon>
        <taxon>Artiodactyla</taxon>
        <taxon>Ruminantia</taxon>
        <taxon>Pecora</taxon>
        <taxon>Moschidae</taxon>
        <taxon>Moschus</taxon>
    </lineage>
</organism>
<evidence type="ECO:0000256" key="1">
    <source>
        <dbReference type="ARBA" id="ARBA00006704"/>
    </source>
</evidence>
<comment type="similarity">
    <text evidence="1">Belongs to the ATPase C chain family.</text>
</comment>
<accession>A0A8C6DB18</accession>
<dbReference type="PANTHER" id="PTHR10031:SF0">
    <property type="entry name" value="ATPASE PROTEIN 9"/>
    <property type="match status" value="1"/>
</dbReference>
<sequence>AFCCKLFACTPLQAGSRVAGRPVSASVLFRLEARTAEGSAVFSGAQNGVSQLIQREFRPAQSAEMLRSWPHLLVDLCNRSGWSSAGIGTVFSSLITDYARNPFLKQQLFSYAILDFFFFFLAKPHGMWDLSFQTRDRTHTPCTARRRLYHWTAREVPDDCFLEFCFPCNRKLLLEMLAFIVIMDVILYMLL</sequence>
<dbReference type="InterPro" id="IPR038662">
    <property type="entry name" value="ATP_synth_F0_csu_sf"/>
</dbReference>
<dbReference type="Gene3D" id="1.20.20.10">
    <property type="entry name" value="F1F0 ATP synthase subunit C"/>
    <property type="match status" value="1"/>
</dbReference>